<feature type="transmembrane region" description="Helical" evidence="1">
    <location>
        <begin position="264"/>
        <end position="286"/>
    </location>
</feature>
<keyword evidence="1" id="KW-1133">Transmembrane helix</keyword>
<gene>
    <name evidence="2" type="ORF">SAMN04488115_10870</name>
</gene>
<evidence type="ECO:0000256" key="1">
    <source>
        <dbReference type="SAM" id="Phobius"/>
    </source>
</evidence>
<feature type="transmembrane region" description="Helical" evidence="1">
    <location>
        <begin position="215"/>
        <end position="237"/>
    </location>
</feature>
<evidence type="ECO:0000313" key="2">
    <source>
        <dbReference type="EMBL" id="SEG64179.1"/>
    </source>
</evidence>
<keyword evidence="1" id="KW-0472">Membrane</keyword>
<dbReference type="EMBL" id="FNUY01000008">
    <property type="protein sequence ID" value="SEG64179.1"/>
    <property type="molecule type" value="Genomic_DNA"/>
</dbReference>
<accession>A0A1H6BU32</accession>
<organism evidence="2 3">
    <name type="scientific">Bosea lathyri</name>
    <dbReference type="NCBI Taxonomy" id="1036778"/>
    <lineage>
        <taxon>Bacteria</taxon>
        <taxon>Pseudomonadati</taxon>
        <taxon>Pseudomonadota</taxon>
        <taxon>Alphaproteobacteria</taxon>
        <taxon>Hyphomicrobiales</taxon>
        <taxon>Boseaceae</taxon>
        <taxon>Bosea</taxon>
    </lineage>
</organism>
<dbReference type="Proteomes" id="UP000236743">
    <property type="component" value="Unassembled WGS sequence"/>
</dbReference>
<keyword evidence="1" id="KW-0812">Transmembrane</keyword>
<feature type="transmembrane region" description="Helical" evidence="1">
    <location>
        <begin position="149"/>
        <end position="171"/>
    </location>
</feature>
<evidence type="ECO:0000313" key="3">
    <source>
        <dbReference type="Proteomes" id="UP000236743"/>
    </source>
</evidence>
<proteinExistence type="predicted"/>
<protein>
    <submittedName>
        <fullName evidence="2">Uncharacterized protein</fullName>
    </submittedName>
</protein>
<feature type="transmembrane region" description="Helical" evidence="1">
    <location>
        <begin position="177"/>
        <end position="203"/>
    </location>
</feature>
<reference evidence="2 3" key="1">
    <citation type="submission" date="2016-10" db="EMBL/GenBank/DDBJ databases">
        <authorList>
            <person name="de Groot N.N."/>
        </authorList>
    </citation>
    <scope>NUCLEOTIDE SEQUENCE [LARGE SCALE GENOMIC DNA]</scope>
    <source>
        <strain evidence="2 3">DSM 26656</strain>
    </source>
</reference>
<dbReference type="AlphaFoldDB" id="A0A1H6BU32"/>
<name>A0A1H6BU32_9HYPH</name>
<keyword evidence="3" id="KW-1185">Reference proteome</keyword>
<sequence length="490" mass="54521">MANEPGASGGTTMSVIPPISAHHLAETVQAGRHGASDALDNQPAAHSVLLSQTEQTLLARVRELFTSIRQEAAATLGTLHGEITRKREILSQERFESRIRSIEATMRTMLNKHGGELEQKVYDALKAKREYAFFSYTNKRTADPKLDKWQFLLFFLVAPLVIESLLNGTFFAEASDFGLVGGAATAVIISALNISLGFIMGLGPARYCQHVRSSHLLWALPAYVGMIVLIVLFNLAVGHYREMLIANPDARSIQVVPRMLENPLAVYEFKSLALVIIGCIVAFVAASKGYSAFGSYPGHATAYKRWRQRWSAVEEERRKLDTDLLPELEVIRSQINSFREDCQYEIGRLQASKIAADQARNFFVSRVAQLRSAKDAALMQYREANLKVRTDVPPAYFSQSLNLAEIDQPAELAEYIAIRRLIEDFELQLGNMPALVEAKLREQLLLVRGVNLASEIELLKTRAAEAGRDAFERDENARKAADAEFAAIPR</sequence>